<dbReference type="Gene3D" id="2.40.10.10">
    <property type="entry name" value="Trypsin-like serine proteases"/>
    <property type="match status" value="1"/>
</dbReference>
<evidence type="ECO:0000256" key="2">
    <source>
        <dbReference type="RuleBase" id="RU363034"/>
    </source>
</evidence>
<dbReference type="CDD" id="cd00190">
    <property type="entry name" value="Tryp_SPc"/>
    <property type="match status" value="1"/>
</dbReference>
<organism evidence="5 6">
    <name type="scientific">Basidiobolus ranarum</name>
    <dbReference type="NCBI Taxonomy" id="34480"/>
    <lineage>
        <taxon>Eukaryota</taxon>
        <taxon>Fungi</taxon>
        <taxon>Fungi incertae sedis</taxon>
        <taxon>Zoopagomycota</taxon>
        <taxon>Entomophthoromycotina</taxon>
        <taxon>Basidiobolomycetes</taxon>
        <taxon>Basidiobolales</taxon>
        <taxon>Basidiobolaceae</taxon>
        <taxon>Basidiobolus</taxon>
    </lineage>
</organism>
<reference evidence="5 6" key="1">
    <citation type="submission" date="2023-04" db="EMBL/GenBank/DDBJ databases">
        <title>Genome of Basidiobolus ranarum AG-B5.</title>
        <authorList>
            <person name="Stajich J.E."/>
            <person name="Carter-House D."/>
            <person name="Gryganskyi A."/>
        </authorList>
    </citation>
    <scope>NUCLEOTIDE SEQUENCE [LARGE SCALE GENOMIC DNA]</scope>
    <source>
        <strain evidence="5 6">AG-B5</strain>
    </source>
</reference>
<dbReference type="EMBL" id="JASJQH010007461">
    <property type="protein sequence ID" value="KAK9708725.1"/>
    <property type="molecule type" value="Genomic_DNA"/>
</dbReference>
<dbReference type="InterPro" id="IPR001254">
    <property type="entry name" value="Trypsin_dom"/>
</dbReference>
<keyword evidence="2" id="KW-0645">Protease</keyword>
<keyword evidence="6" id="KW-1185">Reference proteome</keyword>
<evidence type="ECO:0000313" key="6">
    <source>
        <dbReference type="Proteomes" id="UP001479436"/>
    </source>
</evidence>
<proteinExistence type="predicted"/>
<dbReference type="PROSITE" id="PS51257">
    <property type="entry name" value="PROKAR_LIPOPROTEIN"/>
    <property type="match status" value="1"/>
</dbReference>
<dbReference type="InterPro" id="IPR033116">
    <property type="entry name" value="TRYPSIN_SER"/>
</dbReference>
<evidence type="ECO:0000256" key="3">
    <source>
        <dbReference type="SAM" id="SignalP"/>
    </source>
</evidence>
<keyword evidence="2" id="KW-0720">Serine protease</keyword>
<dbReference type="InterPro" id="IPR001314">
    <property type="entry name" value="Peptidase_S1A"/>
</dbReference>
<keyword evidence="3" id="KW-0732">Signal</keyword>
<feature type="chain" id="PRO_5047364452" description="Peptidase S1 domain-containing protein" evidence="3">
    <location>
        <begin position="29"/>
        <end position="331"/>
    </location>
</feature>
<dbReference type="Pfam" id="PF00089">
    <property type="entry name" value="Trypsin"/>
    <property type="match status" value="1"/>
</dbReference>
<dbReference type="SMART" id="SM00020">
    <property type="entry name" value="Tryp_SPc"/>
    <property type="match status" value="1"/>
</dbReference>
<keyword evidence="1" id="KW-1015">Disulfide bond</keyword>
<evidence type="ECO:0000259" key="4">
    <source>
        <dbReference type="PROSITE" id="PS50240"/>
    </source>
</evidence>
<dbReference type="PROSITE" id="PS00135">
    <property type="entry name" value="TRYPSIN_SER"/>
    <property type="match status" value="1"/>
</dbReference>
<name>A0ABR2VXU1_9FUNG</name>
<dbReference type="PRINTS" id="PR00722">
    <property type="entry name" value="CHYMOTRYPSIN"/>
</dbReference>
<dbReference type="InterPro" id="IPR051487">
    <property type="entry name" value="Ser/Thr_Proteases_Immune/Dev"/>
</dbReference>
<comment type="caution">
    <text evidence="5">The sequence shown here is derived from an EMBL/GenBank/DDBJ whole genome shotgun (WGS) entry which is preliminary data.</text>
</comment>
<evidence type="ECO:0000313" key="5">
    <source>
        <dbReference type="EMBL" id="KAK9708725.1"/>
    </source>
</evidence>
<sequence>MRLFFYSKKRSLLQLPYLFLACISLVTALKKPPTYHIVGGDPAAQDELPFAANIYIDNWSSCGGAILTEDWIVTAAHCVNAAYLGISGIVSRVYEPINVTRVSISVGYLAKNAPITLPIKTVVVHPNYTPGPEMHDLALLQLHQPLIFNQSVQRIPISNADVYPGLNVTALGWGNYDEKTLAVSLHKVGLNIAPPQVCRSINPGFTDNQGFQICTGLTPGRDTCYGDSGGPLIHQVNGTARLLGVTSYGGSIIRGEPACGGDNSVGFYTRVSKHMSFLMNVTGLVDDQFEPKQAKNTTEDSKQIWTNSGIPSQYLSIVSYLIIFLCSLSAW</sequence>
<dbReference type="PROSITE" id="PS50240">
    <property type="entry name" value="TRYPSIN_DOM"/>
    <property type="match status" value="1"/>
</dbReference>
<dbReference type="PANTHER" id="PTHR24256">
    <property type="entry name" value="TRYPTASE-RELATED"/>
    <property type="match status" value="1"/>
</dbReference>
<protein>
    <recommendedName>
        <fullName evidence="4">Peptidase S1 domain-containing protein</fullName>
    </recommendedName>
</protein>
<dbReference type="PROSITE" id="PS00134">
    <property type="entry name" value="TRYPSIN_HIS"/>
    <property type="match status" value="1"/>
</dbReference>
<keyword evidence="2" id="KW-0378">Hydrolase</keyword>
<dbReference type="InterPro" id="IPR018114">
    <property type="entry name" value="TRYPSIN_HIS"/>
</dbReference>
<feature type="domain" description="Peptidase S1" evidence="4">
    <location>
        <begin position="37"/>
        <end position="283"/>
    </location>
</feature>
<feature type="signal peptide" evidence="3">
    <location>
        <begin position="1"/>
        <end position="28"/>
    </location>
</feature>
<gene>
    <name evidence="5" type="ORF">K7432_009460</name>
</gene>
<dbReference type="InterPro" id="IPR043504">
    <property type="entry name" value="Peptidase_S1_PA_chymotrypsin"/>
</dbReference>
<dbReference type="Proteomes" id="UP001479436">
    <property type="component" value="Unassembled WGS sequence"/>
</dbReference>
<dbReference type="InterPro" id="IPR009003">
    <property type="entry name" value="Peptidase_S1_PA"/>
</dbReference>
<accession>A0ABR2VXU1</accession>
<dbReference type="SUPFAM" id="SSF50494">
    <property type="entry name" value="Trypsin-like serine proteases"/>
    <property type="match status" value="1"/>
</dbReference>
<evidence type="ECO:0000256" key="1">
    <source>
        <dbReference type="ARBA" id="ARBA00023157"/>
    </source>
</evidence>